<evidence type="ECO:0000313" key="2">
    <source>
        <dbReference type="EMBL" id="SPN99167.1"/>
    </source>
</evidence>
<reference evidence="2" key="1">
    <citation type="submission" date="2018-03" db="EMBL/GenBank/DDBJ databases">
        <authorList>
            <person name="Guldener U."/>
        </authorList>
    </citation>
    <scope>NUCLEOTIDE SEQUENCE</scope>
</reference>
<evidence type="ECO:0000313" key="3">
    <source>
        <dbReference type="Proteomes" id="UP001187682"/>
    </source>
</evidence>
<dbReference type="EMBL" id="ONZQ02000002">
    <property type="protein sequence ID" value="SPN99167.1"/>
    <property type="molecule type" value="Genomic_DNA"/>
</dbReference>
<protein>
    <submittedName>
        <fullName evidence="2">Uncharacterized protein</fullName>
    </submittedName>
</protein>
<feature type="compositionally biased region" description="Low complexity" evidence="1">
    <location>
        <begin position="1"/>
        <end position="16"/>
    </location>
</feature>
<dbReference type="Proteomes" id="UP001187682">
    <property type="component" value="Unassembled WGS sequence"/>
</dbReference>
<name>A0AAE8SSB9_9PEZI</name>
<evidence type="ECO:0000256" key="1">
    <source>
        <dbReference type="SAM" id="MobiDB-lite"/>
    </source>
</evidence>
<dbReference type="AlphaFoldDB" id="A0AAE8SSB9"/>
<proteinExistence type="predicted"/>
<feature type="compositionally biased region" description="Basic and acidic residues" evidence="1">
    <location>
        <begin position="26"/>
        <end position="40"/>
    </location>
</feature>
<organism evidence="2 3">
    <name type="scientific">Cephalotrichum gorgonifer</name>
    <dbReference type="NCBI Taxonomy" id="2041049"/>
    <lineage>
        <taxon>Eukaryota</taxon>
        <taxon>Fungi</taxon>
        <taxon>Dikarya</taxon>
        <taxon>Ascomycota</taxon>
        <taxon>Pezizomycotina</taxon>
        <taxon>Sordariomycetes</taxon>
        <taxon>Hypocreomycetidae</taxon>
        <taxon>Microascales</taxon>
        <taxon>Microascaceae</taxon>
        <taxon>Cephalotrichum</taxon>
    </lineage>
</organism>
<sequence length="146" mass="15830">MDPNTPASSASAAPTADGQEYASMQKRIEELQKQHPESSDKLGSGFWVPGMQLGADINTSLDQSTRDSLNACIASVFMSKFDPSVLPAKRAEVQTILADYPDMAKTMDAMIFQNEKAWASLRDYAAKKETEDGVDVFGVSCAAEEK</sequence>
<gene>
    <name evidence="2" type="ORF">DNG_02202</name>
</gene>
<feature type="region of interest" description="Disordered" evidence="1">
    <location>
        <begin position="1"/>
        <end position="45"/>
    </location>
</feature>
<keyword evidence="3" id="KW-1185">Reference proteome</keyword>
<accession>A0AAE8SSB9</accession>
<comment type="caution">
    <text evidence="2">The sequence shown here is derived from an EMBL/GenBank/DDBJ whole genome shotgun (WGS) entry which is preliminary data.</text>
</comment>